<dbReference type="VEuPathDB" id="VectorBase:LDEU009180"/>
<dbReference type="PANTHER" id="PTHR22948:SF29">
    <property type="entry name" value="FI02030P-RELATED"/>
    <property type="match status" value="1"/>
</dbReference>
<dbReference type="InterPro" id="IPR035437">
    <property type="entry name" value="SNase_OB-fold_sf"/>
</dbReference>
<dbReference type="GO" id="GO:0043186">
    <property type="term" value="C:P granule"/>
    <property type="evidence" value="ECO:0007669"/>
    <property type="project" value="TreeGrafter"/>
</dbReference>
<evidence type="ECO:0000259" key="1">
    <source>
        <dbReference type="PROSITE" id="PS50304"/>
    </source>
</evidence>
<dbReference type="Gene3D" id="2.30.30.140">
    <property type="match status" value="2"/>
</dbReference>
<dbReference type="GO" id="GO:0034587">
    <property type="term" value="P:piRNA processing"/>
    <property type="evidence" value="ECO:0007669"/>
    <property type="project" value="TreeGrafter"/>
</dbReference>
<dbReference type="OrthoDB" id="10034606at2759"/>
<dbReference type="Proteomes" id="UP000288716">
    <property type="component" value="Unassembled WGS sequence"/>
</dbReference>
<comment type="caution">
    <text evidence="2">The sequence shown here is derived from an EMBL/GenBank/DDBJ whole genome shotgun (WGS) entry which is preliminary data.</text>
</comment>
<dbReference type="InterPro" id="IPR050621">
    <property type="entry name" value="Tudor_domain_containing"/>
</dbReference>
<name>A0A443S5Q0_9ACAR</name>
<keyword evidence="3" id="KW-1185">Reference proteome</keyword>
<organism evidence="2 3">
    <name type="scientific">Leptotrombidium deliense</name>
    <dbReference type="NCBI Taxonomy" id="299467"/>
    <lineage>
        <taxon>Eukaryota</taxon>
        <taxon>Metazoa</taxon>
        <taxon>Ecdysozoa</taxon>
        <taxon>Arthropoda</taxon>
        <taxon>Chelicerata</taxon>
        <taxon>Arachnida</taxon>
        <taxon>Acari</taxon>
        <taxon>Acariformes</taxon>
        <taxon>Trombidiformes</taxon>
        <taxon>Prostigmata</taxon>
        <taxon>Anystina</taxon>
        <taxon>Parasitengona</taxon>
        <taxon>Trombiculoidea</taxon>
        <taxon>Trombiculidae</taxon>
        <taxon>Leptotrombidium</taxon>
    </lineage>
</organism>
<dbReference type="GO" id="GO:0007283">
    <property type="term" value="P:spermatogenesis"/>
    <property type="evidence" value="ECO:0007669"/>
    <property type="project" value="TreeGrafter"/>
</dbReference>
<dbReference type="AlphaFoldDB" id="A0A443S5Q0"/>
<dbReference type="SMART" id="SM00333">
    <property type="entry name" value="TUDOR"/>
    <property type="match status" value="1"/>
</dbReference>
<dbReference type="GO" id="GO:0030719">
    <property type="term" value="P:P granule organization"/>
    <property type="evidence" value="ECO:0007669"/>
    <property type="project" value="TreeGrafter"/>
</dbReference>
<sequence length="411" mass="47699">MSADLPPLYPPANVFEWKVKVTAVSKADTVFVRFCEYEQKYKEMVDRMKIFYLMNPRKVSRAVKDGLYVAISTTKAARVRVVDQNKDSINCYFIDNGFSRQLKIRALHEIQDTFKELPAQAYEFELHSIDDTDDVKSYVSQIVNERMGKEFVAKLIHRKQLGKCVVELYFDVKNELLDENCLNIAVNRFIRRQNIEQLLSKKGSLVDVYVTHCVIKHGNCVISVQMDDDNLKQLNANQENIDNSCERFGQKLDNTSAPFNSIYYVKSNEHWRRVKISNIDDGMAYVFFIDYGYSEFVELSEIRELDELMDLNRFIPFLVHEVSLVPTKMMFSETDAVFLLNFFGVSVATMYIDEVADENHIYPLVNIFKSITAEFEKNWALKATTSNLADKAQKTHFKDLNNIFSKRAVVN</sequence>
<evidence type="ECO:0000313" key="2">
    <source>
        <dbReference type="EMBL" id="RWS22860.1"/>
    </source>
</evidence>
<dbReference type="PROSITE" id="PS50304">
    <property type="entry name" value="TUDOR"/>
    <property type="match status" value="1"/>
</dbReference>
<dbReference type="InterPro" id="IPR002999">
    <property type="entry name" value="Tudor"/>
</dbReference>
<dbReference type="SUPFAM" id="SSF63748">
    <property type="entry name" value="Tudor/PWWP/MBT"/>
    <property type="match status" value="2"/>
</dbReference>
<proteinExistence type="predicted"/>
<accession>A0A443S5Q0</accession>
<evidence type="ECO:0000313" key="3">
    <source>
        <dbReference type="Proteomes" id="UP000288716"/>
    </source>
</evidence>
<dbReference type="Gene3D" id="2.40.50.90">
    <property type="match status" value="1"/>
</dbReference>
<dbReference type="PANTHER" id="PTHR22948">
    <property type="entry name" value="TUDOR DOMAIN CONTAINING PROTEIN"/>
    <property type="match status" value="1"/>
</dbReference>
<gene>
    <name evidence="2" type="ORF">B4U80_13476</name>
</gene>
<dbReference type="Pfam" id="PF00567">
    <property type="entry name" value="TUDOR"/>
    <property type="match status" value="2"/>
</dbReference>
<protein>
    <submittedName>
        <fullName evidence="2">Tudor domain-containing protein 7-like isoform X2</fullName>
    </submittedName>
</protein>
<feature type="domain" description="Tudor" evidence="1">
    <location>
        <begin position="254"/>
        <end position="312"/>
    </location>
</feature>
<reference evidence="2 3" key="1">
    <citation type="journal article" date="2018" name="Gigascience">
        <title>Genomes of trombidid mites reveal novel predicted allergens and laterally-transferred genes associated with secondary metabolism.</title>
        <authorList>
            <person name="Dong X."/>
            <person name="Chaisiri K."/>
            <person name="Xia D."/>
            <person name="Armstrong S.D."/>
            <person name="Fang Y."/>
            <person name="Donnelly M.J."/>
            <person name="Kadowaki T."/>
            <person name="McGarry J.W."/>
            <person name="Darby A.C."/>
            <person name="Makepeace B.L."/>
        </authorList>
    </citation>
    <scope>NUCLEOTIDE SEQUENCE [LARGE SCALE GENOMIC DNA]</scope>
    <source>
        <strain evidence="2">UoL-UT</strain>
    </source>
</reference>
<dbReference type="STRING" id="299467.A0A443S5Q0"/>
<dbReference type="CDD" id="cd20379">
    <property type="entry name" value="Tudor_dTUD-like"/>
    <property type="match status" value="1"/>
</dbReference>
<dbReference type="EMBL" id="NCKV01007720">
    <property type="protein sequence ID" value="RWS22860.1"/>
    <property type="molecule type" value="Genomic_DNA"/>
</dbReference>